<dbReference type="PANTHER" id="PTHR21451:SF0">
    <property type="entry name" value="HISTONE-LYSINE N-METHYLTRANSFERASE, H3 LYSINE-79 SPECIFIC"/>
    <property type="match status" value="1"/>
</dbReference>
<keyword evidence="8 11" id="KW-0539">Nucleus</keyword>
<evidence type="ECO:0000256" key="8">
    <source>
        <dbReference type="ARBA" id="ARBA00023242"/>
    </source>
</evidence>
<comment type="miscellaneous">
    <text evidence="11">In contrast to other lysine histone methyltransferases, it does not contain a SET domain, suggesting the existence of another mechanism for methylation of lysine residues of histones.</text>
</comment>
<evidence type="ECO:0000256" key="1">
    <source>
        <dbReference type="ARBA" id="ARBA00004123"/>
    </source>
</evidence>
<gene>
    <name evidence="14" type="ORF">EUX98_g1580</name>
</gene>
<evidence type="ECO:0000256" key="12">
    <source>
        <dbReference type="SAM" id="MobiDB-lite"/>
    </source>
</evidence>
<dbReference type="GO" id="GO:0006281">
    <property type="term" value="P:DNA repair"/>
    <property type="evidence" value="ECO:0007669"/>
    <property type="project" value="TreeGrafter"/>
</dbReference>
<dbReference type="GO" id="GO:0005634">
    <property type="term" value="C:nucleus"/>
    <property type="evidence" value="ECO:0007669"/>
    <property type="project" value="UniProtKB-SubCell"/>
</dbReference>
<comment type="activity regulation">
    <text evidence="11">Ubiquitination of histone H2B to form H2BK123ub1 is required for efficient DOT1 methyltransferase activity on histone H3.</text>
</comment>
<evidence type="ECO:0000256" key="6">
    <source>
        <dbReference type="ARBA" id="ARBA00022691"/>
    </source>
</evidence>
<dbReference type="GO" id="GO:0000077">
    <property type="term" value="P:DNA damage checkpoint signaling"/>
    <property type="evidence" value="ECO:0007669"/>
    <property type="project" value="TreeGrafter"/>
</dbReference>
<keyword evidence="6 11" id="KW-0949">S-adenosyl-L-methionine</keyword>
<evidence type="ECO:0000256" key="7">
    <source>
        <dbReference type="ARBA" id="ARBA00022853"/>
    </source>
</evidence>
<evidence type="ECO:0000256" key="10">
    <source>
        <dbReference type="ARBA" id="ARBA00047770"/>
    </source>
</evidence>
<evidence type="ECO:0000256" key="9">
    <source>
        <dbReference type="ARBA" id="ARBA00029821"/>
    </source>
</evidence>
<evidence type="ECO:0000256" key="3">
    <source>
        <dbReference type="ARBA" id="ARBA00020987"/>
    </source>
</evidence>
<evidence type="ECO:0000313" key="15">
    <source>
        <dbReference type="Proteomes" id="UP000308730"/>
    </source>
</evidence>
<dbReference type="OrthoDB" id="443402at2759"/>
<dbReference type="FunFam" id="3.40.50.150:FF:000033">
    <property type="entry name" value="Histone-lysine N-methyltransferase, H3 lysine-79 specific"/>
    <property type="match status" value="1"/>
</dbReference>
<comment type="catalytic activity">
    <reaction evidence="10 11">
        <text>L-lysyl(79)-[histone H3] + 3 S-adenosyl-L-methionine = N(6),N(6),N(6)-trimethyl-L-lysyl(79)-[histone H3] + 3 S-adenosyl-L-homocysteine + 3 H(+)</text>
        <dbReference type="Rhea" id="RHEA:60328"/>
        <dbReference type="Rhea" id="RHEA-COMP:15549"/>
        <dbReference type="Rhea" id="RHEA-COMP:15552"/>
        <dbReference type="ChEBI" id="CHEBI:15378"/>
        <dbReference type="ChEBI" id="CHEBI:29969"/>
        <dbReference type="ChEBI" id="CHEBI:57856"/>
        <dbReference type="ChEBI" id="CHEBI:59789"/>
        <dbReference type="ChEBI" id="CHEBI:61961"/>
        <dbReference type="EC" id="2.1.1.360"/>
    </reaction>
</comment>
<dbReference type="CDD" id="cd02440">
    <property type="entry name" value="AdoMet_MTases"/>
    <property type="match status" value="1"/>
</dbReference>
<evidence type="ECO:0000313" key="14">
    <source>
        <dbReference type="EMBL" id="THH32622.1"/>
    </source>
</evidence>
<feature type="compositionally biased region" description="Low complexity" evidence="12">
    <location>
        <begin position="87"/>
        <end position="116"/>
    </location>
</feature>
<feature type="region of interest" description="Disordered" evidence="12">
    <location>
        <begin position="78"/>
        <end position="116"/>
    </location>
</feature>
<comment type="similarity">
    <text evidence="11">Belongs to the class I-like SAM-binding methyltransferase superfamily. DOT1 family.</text>
</comment>
<reference evidence="14 15" key="1">
    <citation type="submission" date="2019-02" db="EMBL/GenBank/DDBJ databases">
        <title>Genome sequencing of the rare red list fungi Antrodiella citrinella (Flaviporus citrinellus).</title>
        <authorList>
            <person name="Buettner E."/>
            <person name="Kellner H."/>
        </authorList>
    </citation>
    <scope>NUCLEOTIDE SEQUENCE [LARGE SCALE GENOMIC DNA]</scope>
    <source>
        <strain evidence="14 15">DSM 108506</strain>
    </source>
</reference>
<name>A0A4S4N159_9APHY</name>
<comment type="subcellular location">
    <subcellularLocation>
        <location evidence="1 11">Nucleus</location>
    </subcellularLocation>
</comment>
<dbReference type="GO" id="GO:0032259">
    <property type="term" value="P:methylation"/>
    <property type="evidence" value="ECO:0007669"/>
    <property type="project" value="UniProtKB-KW"/>
</dbReference>
<accession>A0A4S4N159</accession>
<evidence type="ECO:0000256" key="2">
    <source>
        <dbReference type="ARBA" id="ARBA00012190"/>
    </source>
</evidence>
<sequence>MSFNADNLPCAELEYPNDHSSERFMLLVPKDKDLYDPIRCLQQTIHTMVEYYLTPEQQALFGPLPDAHLRNLSDDAARIASPGPEKTPTSSGSTPAASPPTTASSPSSASEASSSASSSTTATSILSMQSCSSLSSLKDFVPLPTDDAPSFGFPRRLQRAISTHDGPLFLKIMDGINALLRAWKYPFLPDDPFESAPPNCLREMVKTWTDCGIPDAVRLRIIDETYQRTVGPHAHNLNKYESFSSEVYGELLPPFVSEIIRATGLHSDSLLVDLGSGVGNVVLQASLETGCSGYGVEINAAPAKIATTQLEQFRLRCRMWGLKMSDVVLEEGDMLESPQTAMMLAKADVVLVNNKVFKQDLNEAIKAKFLDLKEGAIVVSLKPFVQSSRLSERNIDDISSILRVEERRYRRGYVSWGDGGGTYYLHRVDRAGYANARMNHENSRSSSRSTRSRR</sequence>
<feature type="domain" description="DOT1" evidence="13">
    <location>
        <begin position="99"/>
        <end position="441"/>
    </location>
</feature>
<dbReference type="InterPro" id="IPR025789">
    <property type="entry name" value="DOT1_dom"/>
</dbReference>
<evidence type="ECO:0000256" key="11">
    <source>
        <dbReference type="RuleBase" id="RU271113"/>
    </source>
</evidence>
<evidence type="ECO:0000259" key="13">
    <source>
        <dbReference type="PROSITE" id="PS51569"/>
    </source>
</evidence>
<dbReference type="InterPro" id="IPR030445">
    <property type="entry name" value="H3-K79_meTrfase"/>
</dbReference>
<dbReference type="Gene3D" id="3.40.50.150">
    <property type="entry name" value="Vaccinia Virus protein VP39"/>
    <property type="match status" value="1"/>
</dbReference>
<dbReference type="SUPFAM" id="SSF53335">
    <property type="entry name" value="S-adenosyl-L-methionine-dependent methyltransferases"/>
    <property type="match status" value="1"/>
</dbReference>
<protein>
    <recommendedName>
        <fullName evidence="3 11">Histone-lysine N-methyltransferase, H3 lysine-79 specific</fullName>
        <ecNumber evidence="2 11">2.1.1.360</ecNumber>
    </recommendedName>
    <alternativeName>
        <fullName evidence="9 11">Histone H3-K79 methyltransferase</fullName>
    </alternativeName>
</protein>
<keyword evidence="7 11" id="KW-0156">Chromatin regulator</keyword>
<comment type="caution">
    <text evidence="14">The sequence shown here is derived from an EMBL/GenBank/DDBJ whole genome shotgun (WGS) entry which is preliminary data.</text>
</comment>
<dbReference type="PROSITE" id="PS51569">
    <property type="entry name" value="DOT1"/>
    <property type="match status" value="1"/>
</dbReference>
<dbReference type="GO" id="GO:0140956">
    <property type="term" value="F:histone H3K79 trimethyltransferase activity"/>
    <property type="evidence" value="ECO:0007669"/>
    <property type="project" value="UniProtKB-EC"/>
</dbReference>
<proteinExistence type="inferred from homology"/>
<dbReference type="EMBL" id="SGPM01000018">
    <property type="protein sequence ID" value="THH32622.1"/>
    <property type="molecule type" value="Genomic_DNA"/>
</dbReference>
<dbReference type="Pfam" id="PF08123">
    <property type="entry name" value="DOT1"/>
    <property type="match status" value="1"/>
</dbReference>
<dbReference type="PANTHER" id="PTHR21451">
    <property type="entry name" value="HISTONE H3 METHYLTRANSFERASE"/>
    <property type="match status" value="1"/>
</dbReference>
<keyword evidence="4 11" id="KW-0489">Methyltransferase</keyword>
<evidence type="ECO:0000256" key="4">
    <source>
        <dbReference type="ARBA" id="ARBA00022603"/>
    </source>
</evidence>
<dbReference type="Proteomes" id="UP000308730">
    <property type="component" value="Unassembled WGS sequence"/>
</dbReference>
<dbReference type="InterPro" id="IPR029063">
    <property type="entry name" value="SAM-dependent_MTases_sf"/>
</dbReference>
<comment type="function">
    <text evidence="11">Histone methyltransferase that specifically trimethylates histone H3 to form H3K79me3. This methylation is required for telomere silencing and for the pachytene checkpoint during the meiotic cell cycle by allowing the recruitment of RAD9 to double strand breaks. Nucleosomes are preferred as substrate compared to free histone.</text>
</comment>
<dbReference type="EC" id="2.1.1.360" evidence="2 11"/>
<organism evidence="14 15">
    <name type="scientific">Antrodiella citrinella</name>
    <dbReference type="NCBI Taxonomy" id="2447956"/>
    <lineage>
        <taxon>Eukaryota</taxon>
        <taxon>Fungi</taxon>
        <taxon>Dikarya</taxon>
        <taxon>Basidiomycota</taxon>
        <taxon>Agaricomycotina</taxon>
        <taxon>Agaricomycetes</taxon>
        <taxon>Polyporales</taxon>
        <taxon>Steccherinaceae</taxon>
        <taxon>Antrodiella</taxon>
    </lineage>
</organism>
<keyword evidence="15" id="KW-1185">Reference proteome</keyword>
<keyword evidence="5 11" id="KW-0808">Transferase</keyword>
<evidence type="ECO:0000256" key="5">
    <source>
        <dbReference type="ARBA" id="ARBA00022679"/>
    </source>
</evidence>
<dbReference type="AlphaFoldDB" id="A0A4S4N159"/>